<name>A0A8S5UGW7_9CAUD</name>
<feature type="region of interest" description="Disordered" evidence="1">
    <location>
        <begin position="483"/>
        <end position="505"/>
    </location>
</feature>
<sequence length="505" mass="56395">MIAITPNLRNIKPLSKYMALRIRMYGRQRFAKTFSQSGSNMTLITLPFTPASAELLEIYHDGIRMLEGYTVAGNKVTFAKPVLGKLEFIDDDVFVDLSEKWLKIPATNLLHYDNTDESAYGTDRRDGQKVAVHAKPVCITQGAIGFCRPSHDGESLLYCSYYGMYGRDSVTYAIKTDLGQLSDFRCIDIRVRDPNYIPTMRLACISHESSPVKANGEVKDIEGGTDYQLYGAISKGQKIQLPNRTGEPELKEYHFVIQGSDENGDWFEPEEYFEPDSYKVSITGAAGFTVTYQGTGKDYGFENAFMFSVMCERNPGEVLTVVFEYDGAQLFSGTVELAAAKPVNSLEKTVVSSSLVLDNGGATEAIWTYDEGWVNSRGIWLDTVWENPVEETRNVSVKMDYEYSIDAYDPVAKKQGISMPKTKTVTGSFKTSFTEEENIVIQPENTNDILLEDVFYWKTSDPFSDVFTGNAEYTSNYVWAITPTPPPEPPPEETGENGETGIEGP</sequence>
<organism evidence="2">
    <name type="scientific">Myoviridae sp. ctshb19</name>
    <dbReference type="NCBI Taxonomy" id="2825194"/>
    <lineage>
        <taxon>Viruses</taxon>
        <taxon>Duplodnaviria</taxon>
        <taxon>Heunggongvirae</taxon>
        <taxon>Uroviricota</taxon>
        <taxon>Caudoviricetes</taxon>
    </lineage>
</organism>
<reference evidence="2" key="1">
    <citation type="journal article" date="2021" name="Proc. Natl. Acad. Sci. U.S.A.">
        <title>A Catalog of Tens of Thousands of Viruses from Human Metagenomes Reveals Hidden Associations with Chronic Diseases.</title>
        <authorList>
            <person name="Tisza M.J."/>
            <person name="Buck C.B."/>
        </authorList>
    </citation>
    <scope>NUCLEOTIDE SEQUENCE</scope>
    <source>
        <strain evidence="2">Ctshb19</strain>
    </source>
</reference>
<protein>
    <submittedName>
        <fullName evidence="2">Uncharacterized protein</fullName>
    </submittedName>
</protein>
<dbReference type="EMBL" id="BK016086">
    <property type="protein sequence ID" value="DAF93745.1"/>
    <property type="molecule type" value="Genomic_DNA"/>
</dbReference>
<accession>A0A8S5UGW7</accession>
<evidence type="ECO:0000313" key="2">
    <source>
        <dbReference type="EMBL" id="DAF93745.1"/>
    </source>
</evidence>
<evidence type="ECO:0000256" key="1">
    <source>
        <dbReference type="SAM" id="MobiDB-lite"/>
    </source>
</evidence>
<proteinExistence type="predicted"/>